<sequence length="144" mass="16883">MFYGDQVQDTRQMFFGSWRKYLAKQPLTQLEQQIVDVIICHPEYHAMFNHEEQLVEQAYFPELGQVNPFLHLGLHLAVRDQISLDRPAGIKKIYRQLSKKKGDGLTAEHLMMDCLAECLWQAQRDRTVPNEDNYLTYLTNLIKG</sequence>
<gene>
    <name evidence="1" type="ORF">ACFORL_04080</name>
</gene>
<dbReference type="RefSeq" id="WP_382341357.1">
    <property type="nucleotide sequence ID" value="NZ_JBHSAB010000004.1"/>
</dbReference>
<accession>A0ABV8CD84</accession>
<dbReference type="Pfam" id="PF08897">
    <property type="entry name" value="DUF1841"/>
    <property type="match status" value="1"/>
</dbReference>
<keyword evidence="2" id="KW-1185">Reference proteome</keyword>
<organism evidence="1 2">
    <name type="scientific">Legionella dresdenensis</name>
    <dbReference type="NCBI Taxonomy" id="450200"/>
    <lineage>
        <taxon>Bacteria</taxon>
        <taxon>Pseudomonadati</taxon>
        <taxon>Pseudomonadota</taxon>
        <taxon>Gammaproteobacteria</taxon>
        <taxon>Legionellales</taxon>
        <taxon>Legionellaceae</taxon>
        <taxon>Legionella</taxon>
    </lineage>
</organism>
<evidence type="ECO:0000313" key="2">
    <source>
        <dbReference type="Proteomes" id="UP001595758"/>
    </source>
</evidence>
<name>A0ABV8CD84_9GAMM</name>
<proteinExistence type="predicted"/>
<dbReference type="EMBL" id="JBHSAB010000004">
    <property type="protein sequence ID" value="MFC3908253.1"/>
    <property type="molecule type" value="Genomic_DNA"/>
</dbReference>
<dbReference type="Proteomes" id="UP001595758">
    <property type="component" value="Unassembled WGS sequence"/>
</dbReference>
<protein>
    <submittedName>
        <fullName evidence="1">DUF1841 family protein</fullName>
    </submittedName>
</protein>
<evidence type="ECO:0000313" key="1">
    <source>
        <dbReference type="EMBL" id="MFC3908253.1"/>
    </source>
</evidence>
<comment type="caution">
    <text evidence="1">The sequence shown here is derived from an EMBL/GenBank/DDBJ whole genome shotgun (WGS) entry which is preliminary data.</text>
</comment>
<reference evidence="2" key="1">
    <citation type="journal article" date="2019" name="Int. J. Syst. Evol. Microbiol.">
        <title>The Global Catalogue of Microorganisms (GCM) 10K type strain sequencing project: providing services to taxonomists for standard genome sequencing and annotation.</title>
        <authorList>
            <consortium name="The Broad Institute Genomics Platform"/>
            <consortium name="The Broad Institute Genome Sequencing Center for Infectious Disease"/>
            <person name="Wu L."/>
            <person name="Ma J."/>
        </authorList>
    </citation>
    <scope>NUCLEOTIDE SEQUENCE [LARGE SCALE GENOMIC DNA]</scope>
    <source>
        <strain evidence="2">CCUG 59858</strain>
    </source>
</reference>
<dbReference type="InterPro" id="IPR014993">
    <property type="entry name" value="DUF1841"/>
</dbReference>